<proteinExistence type="evidence at transcript level"/>
<feature type="non-terminal residue" evidence="1">
    <location>
        <position position="1"/>
    </location>
</feature>
<dbReference type="EMBL" id="EU244391">
    <property type="protein sequence ID" value="ABY87407.1"/>
    <property type="molecule type" value="mRNA"/>
</dbReference>
<name>B3TK78_HALDV</name>
<reference evidence="1" key="2">
    <citation type="journal article" date="2008" name="Dev. Comp. Immunol.">
        <title>Identification of the up-regulated expression genes in hemocytes of variously colored abalone (Haliotis diversicolor Reeve, 1846) challenged with bacteria.</title>
        <authorList>
            <person name="Wang K.J."/>
            <person name="Ren H.L."/>
            <person name="Xu D.D."/>
            <person name="Cai L."/>
            <person name="Yang M."/>
        </authorList>
    </citation>
    <scope>NUCLEOTIDE SEQUENCE</scope>
</reference>
<accession>B3TK78</accession>
<organism evidence="1">
    <name type="scientific">Haliotis diversicolor</name>
    <name type="common">Abalone</name>
    <name type="synonym">Sulculus diversicolor</name>
    <dbReference type="NCBI Taxonomy" id="36095"/>
    <lineage>
        <taxon>Eukaryota</taxon>
        <taxon>Metazoa</taxon>
        <taxon>Spiralia</taxon>
        <taxon>Lophotrochozoa</taxon>
        <taxon>Mollusca</taxon>
        <taxon>Gastropoda</taxon>
        <taxon>Vetigastropoda</taxon>
        <taxon>Lepetellida</taxon>
        <taxon>Haliotoidea</taxon>
        <taxon>Haliotidae</taxon>
        <taxon>Haliotis</taxon>
    </lineage>
</organism>
<reference evidence="1" key="1">
    <citation type="submission" date="2007-10" db="EMBL/GenBank/DDBJ databases">
        <authorList>
            <person name="Wang K.-J."/>
            <person name="Ren H.-L."/>
            <person name="Xu D.-D."/>
            <person name="Cai L."/>
            <person name="Lin Z.-Y."/>
            <person name="Yang M."/>
            <person name="Qiao K."/>
            <person name="Zhang N."/>
        </authorList>
    </citation>
    <scope>NUCLEOTIDE SEQUENCE</scope>
</reference>
<sequence>VLNICGILMSYVGMFTRCNTGNKLVIVYHIPLWINVISCCERH</sequence>
<dbReference type="AlphaFoldDB" id="B3TK78"/>
<protein>
    <submittedName>
        <fullName evidence="1">Uncharacterized protein</fullName>
    </submittedName>
</protein>
<evidence type="ECO:0000313" key="1">
    <source>
        <dbReference type="EMBL" id="ABY87407.1"/>
    </source>
</evidence>